<evidence type="ECO:0000313" key="2">
    <source>
        <dbReference type="EMBL" id="KAH8101085.1"/>
    </source>
</evidence>
<protein>
    <submittedName>
        <fullName evidence="2">Uncharacterized protein</fullName>
    </submittedName>
</protein>
<organism evidence="2 3">
    <name type="scientific">Cristinia sonorae</name>
    <dbReference type="NCBI Taxonomy" id="1940300"/>
    <lineage>
        <taxon>Eukaryota</taxon>
        <taxon>Fungi</taxon>
        <taxon>Dikarya</taxon>
        <taxon>Basidiomycota</taxon>
        <taxon>Agaricomycotina</taxon>
        <taxon>Agaricomycetes</taxon>
        <taxon>Agaricomycetidae</taxon>
        <taxon>Agaricales</taxon>
        <taxon>Pleurotineae</taxon>
        <taxon>Stephanosporaceae</taxon>
        <taxon>Cristinia</taxon>
    </lineage>
</organism>
<keyword evidence="3" id="KW-1185">Reference proteome</keyword>
<sequence>MSSKTGRRGEADLHRTVRLRNHLASVKRSFSAMEYTSRFRPIADVDQETVAVWNMLLHLNIKRAVKETTIGAALGDILSTVGVTALGQDIHVSGHFRTKQRCHDWLKDFVEDRDDLVALVTKCHEERDYRDLILYMEGVPDPIPARPVTPPHVPMPQLQSQHTPILDDGVIDDRVRTKLAKIRPHVAGVLAGSKTLPVYEPPDTPYRDHIRRLNVPALAGNPSLILHNFGKRENIQQAAERLFKHHESICVFYDASGAGKTTAMLERLCTIFGLYFSFKRSGWIGSRDMEDMLTSLDVSNRFSGNVFSSGKLDLKALENNKNITHHRLSQVLLARLTVFNIFLNMFRDHHPNPTREKTHEAKILWTLIQVAPMNLLEPDVDSFSTLSTIYLNASNDYLQNRIKELTHAITTTLCDLDGRSSLLVVFDEAQVVSDLHIGSFASEDQKAERSLLKAFITSLMSSGPWFPLIVSGTALSLNSVIQSIASSDAKVQEAPIHQEGDLSRHDDFVAYFSRFVPPAYLKSVEGELLVQRSFHWVYRFPAALVDLLLRDGFRTPHHVLNAYVQCMTKFRPIDYEGEPGHPSVSIQVDQSYRCLDFTKLDTVFNTNHPLIEHMRNMVLGAMLDEKYDASAANKKNVYHPDLVDSGYARAAARLAKPETLVILAFARWLDQKSEHRFAPYLSTRLNIPHSRPFALEHTGSLYLADALDGTRPIKDLFDFWGTPPAWASETATVVRCHRPPNGDMQYQNFNYRSEETSGIRVVAQRRTIAESLEWLKEPNSAFLFPDKNCGPDCLFLARLQSGKLIWIALQMKNYSNQQLYDDVMDKAIYSITPKYFYVSRKKEPAKTSVQHTQRFTAAMRTLAKCDDSSFCVLRAVVAFPAIAQIGSTVGLAYADDQHPLATLKMNLVLKNDPSRFLRILAWDYLGVEQLAMDTVRPASSDSDPVPLEERLYVEVNADHDDEIPTSTHSSPTLPKAKRAKIG</sequence>
<proteinExistence type="predicted"/>
<dbReference type="Proteomes" id="UP000813824">
    <property type="component" value="Unassembled WGS sequence"/>
</dbReference>
<dbReference type="OrthoDB" id="2393824at2759"/>
<accession>A0A8K0UQC1</accession>
<evidence type="ECO:0000256" key="1">
    <source>
        <dbReference type="SAM" id="MobiDB-lite"/>
    </source>
</evidence>
<dbReference type="EMBL" id="JAEVFJ010000013">
    <property type="protein sequence ID" value="KAH8101085.1"/>
    <property type="molecule type" value="Genomic_DNA"/>
</dbReference>
<name>A0A8K0UQC1_9AGAR</name>
<dbReference type="AlphaFoldDB" id="A0A8K0UQC1"/>
<evidence type="ECO:0000313" key="3">
    <source>
        <dbReference type="Proteomes" id="UP000813824"/>
    </source>
</evidence>
<comment type="caution">
    <text evidence="2">The sequence shown here is derived from an EMBL/GenBank/DDBJ whole genome shotgun (WGS) entry which is preliminary data.</text>
</comment>
<reference evidence="2" key="1">
    <citation type="journal article" date="2021" name="New Phytol.">
        <title>Evolutionary innovations through gain and loss of genes in the ectomycorrhizal Boletales.</title>
        <authorList>
            <person name="Wu G."/>
            <person name="Miyauchi S."/>
            <person name="Morin E."/>
            <person name="Kuo A."/>
            <person name="Drula E."/>
            <person name="Varga T."/>
            <person name="Kohler A."/>
            <person name="Feng B."/>
            <person name="Cao Y."/>
            <person name="Lipzen A."/>
            <person name="Daum C."/>
            <person name="Hundley H."/>
            <person name="Pangilinan J."/>
            <person name="Johnson J."/>
            <person name="Barry K."/>
            <person name="LaButti K."/>
            <person name="Ng V."/>
            <person name="Ahrendt S."/>
            <person name="Min B."/>
            <person name="Choi I.G."/>
            <person name="Park H."/>
            <person name="Plett J.M."/>
            <person name="Magnuson J."/>
            <person name="Spatafora J.W."/>
            <person name="Nagy L.G."/>
            <person name="Henrissat B."/>
            <person name="Grigoriev I.V."/>
            <person name="Yang Z.L."/>
            <person name="Xu J."/>
            <person name="Martin F.M."/>
        </authorList>
    </citation>
    <scope>NUCLEOTIDE SEQUENCE</scope>
    <source>
        <strain evidence="2">KKN 215</strain>
    </source>
</reference>
<gene>
    <name evidence="2" type="ORF">BXZ70DRAFT_1007485</name>
</gene>
<feature type="region of interest" description="Disordered" evidence="1">
    <location>
        <begin position="957"/>
        <end position="982"/>
    </location>
</feature>